<evidence type="ECO:0000313" key="5">
    <source>
        <dbReference type="EMBL" id="ERT58164.1"/>
    </source>
</evidence>
<evidence type="ECO:0000256" key="1">
    <source>
        <dbReference type="ARBA" id="ARBA00007553"/>
    </source>
</evidence>
<dbReference type="PANTHER" id="PTHR11022:SF41">
    <property type="entry name" value="PEPTIDOGLYCAN-RECOGNITION PROTEIN LC-RELATED"/>
    <property type="match status" value="1"/>
</dbReference>
<evidence type="ECO:0000256" key="2">
    <source>
        <dbReference type="SAM" id="SignalP"/>
    </source>
</evidence>
<feature type="signal peptide" evidence="2">
    <location>
        <begin position="1"/>
        <end position="26"/>
    </location>
</feature>
<keyword evidence="6" id="KW-1185">Reference proteome</keyword>
<dbReference type="SMART" id="SM00644">
    <property type="entry name" value="Ami_2"/>
    <property type="match status" value="1"/>
</dbReference>
<reference evidence="5 6" key="1">
    <citation type="submission" date="2013-09" db="EMBL/GenBank/DDBJ databases">
        <authorList>
            <person name="Durkin A.S."/>
            <person name="Haft D.R."/>
            <person name="McCorrison J."/>
            <person name="Torralba M."/>
            <person name="Gillis M."/>
            <person name="Haft D.H."/>
            <person name="Methe B."/>
            <person name="Sutton G."/>
            <person name="Nelson K.E."/>
        </authorList>
    </citation>
    <scope>NUCLEOTIDE SEQUENCE [LARGE SCALE GENOMIC DNA]</scope>
    <source>
        <strain evidence="5 6">BV3C16-1</strain>
    </source>
</reference>
<dbReference type="GO" id="GO:0009253">
    <property type="term" value="P:peptidoglycan catabolic process"/>
    <property type="evidence" value="ECO:0007669"/>
    <property type="project" value="InterPro"/>
</dbReference>
<dbReference type="Proteomes" id="UP000017090">
    <property type="component" value="Unassembled WGS sequence"/>
</dbReference>
<dbReference type="eggNOG" id="COG3023">
    <property type="taxonomic scope" value="Bacteria"/>
</dbReference>
<dbReference type="Pfam" id="PF01510">
    <property type="entry name" value="Amidase_2"/>
    <property type="match status" value="1"/>
</dbReference>
<dbReference type="SUPFAM" id="SSF55846">
    <property type="entry name" value="N-acetylmuramoyl-L-alanine amidase-like"/>
    <property type="match status" value="1"/>
</dbReference>
<dbReference type="CDD" id="cd06583">
    <property type="entry name" value="PGRP"/>
    <property type="match status" value="1"/>
</dbReference>
<comment type="caution">
    <text evidence="5">The sequence shown here is derived from an EMBL/GenBank/DDBJ whole genome shotgun (WGS) entry which is preliminary data.</text>
</comment>
<evidence type="ECO:0000259" key="3">
    <source>
        <dbReference type="SMART" id="SM00644"/>
    </source>
</evidence>
<keyword evidence="5" id="KW-0378">Hydrolase</keyword>
<comment type="similarity">
    <text evidence="1">Belongs to the N-acetylmuramoyl-L-alanine amidase 2 family.</text>
</comment>
<gene>
    <name evidence="5" type="ORF">HMPREF1250_0860</name>
</gene>
<dbReference type="GO" id="GO:0008270">
    <property type="term" value="F:zinc ion binding"/>
    <property type="evidence" value="ECO:0007669"/>
    <property type="project" value="InterPro"/>
</dbReference>
<dbReference type="GO" id="GO:0008745">
    <property type="term" value="F:N-acetylmuramoyl-L-alanine amidase activity"/>
    <property type="evidence" value="ECO:0007669"/>
    <property type="project" value="UniProtKB-EC"/>
</dbReference>
<organism evidence="5 6">
    <name type="scientific">Megasphaera vaginalis</name>
    <name type="common">ex Srinivasan et al. 2021</name>
    <dbReference type="NCBI Taxonomy" id="1111454"/>
    <lineage>
        <taxon>Bacteria</taxon>
        <taxon>Bacillati</taxon>
        <taxon>Bacillota</taxon>
        <taxon>Negativicutes</taxon>
        <taxon>Veillonellales</taxon>
        <taxon>Veillonellaceae</taxon>
        <taxon>Megasphaera</taxon>
    </lineage>
</organism>
<dbReference type="EMBL" id="AWXA01000046">
    <property type="protein sequence ID" value="ERT58164.1"/>
    <property type="molecule type" value="Genomic_DNA"/>
</dbReference>
<evidence type="ECO:0000259" key="4">
    <source>
        <dbReference type="SMART" id="SM00701"/>
    </source>
</evidence>
<feature type="domain" description="N-acetylmuramoyl-L-alanine amidase" evidence="3">
    <location>
        <begin position="48"/>
        <end position="176"/>
    </location>
</feature>
<dbReference type="RefSeq" id="WP_023054175.1">
    <property type="nucleotide sequence ID" value="NZ_AWXA01000046.1"/>
</dbReference>
<dbReference type="STRING" id="1111454.HMPREF1250_0860"/>
<keyword evidence="2" id="KW-0732">Signal</keyword>
<dbReference type="SMART" id="SM00701">
    <property type="entry name" value="PGRP"/>
    <property type="match status" value="1"/>
</dbReference>
<dbReference type="EC" id="3.5.1.28" evidence="5"/>
<dbReference type="OrthoDB" id="9812621at2"/>
<protein>
    <submittedName>
        <fullName evidence="5">N-acetylmuramoyl-L-alanine amidase</fullName>
        <ecNumber evidence="5">3.5.1.28</ecNumber>
    </submittedName>
</protein>
<dbReference type="Gene3D" id="3.40.80.10">
    <property type="entry name" value="Peptidoglycan recognition protein-like"/>
    <property type="match status" value="1"/>
</dbReference>
<dbReference type="InterPro" id="IPR006619">
    <property type="entry name" value="PGRP_domain_met/bac"/>
</dbReference>
<feature type="domain" description="Peptidoglycan recognition protein family" evidence="4">
    <location>
        <begin position="39"/>
        <end position="170"/>
    </location>
</feature>
<dbReference type="AlphaFoldDB" id="U7UH19"/>
<name>U7UH19_9FIRM</name>
<feature type="chain" id="PRO_5004688692" evidence="2">
    <location>
        <begin position="27"/>
        <end position="198"/>
    </location>
</feature>
<evidence type="ECO:0000313" key="6">
    <source>
        <dbReference type="Proteomes" id="UP000017090"/>
    </source>
</evidence>
<dbReference type="InterPro" id="IPR006311">
    <property type="entry name" value="TAT_signal"/>
</dbReference>
<dbReference type="InterPro" id="IPR002502">
    <property type="entry name" value="Amidase_domain"/>
</dbReference>
<dbReference type="InterPro" id="IPR036505">
    <property type="entry name" value="Amidase/PGRP_sf"/>
</dbReference>
<proteinExistence type="inferred from homology"/>
<dbReference type="PATRIC" id="fig|1111454.3.peg.1744"/>
<dbReference type="InterPro" id="IPR015510">
    <property type="entry name" value="PGRP"/>
</dbReference>
<accession>U7UH19</accession>
<dbReference type="PANTHER" id="PTHR11022">
    <property type="entry name" value="PEPTIDOGLYCAN RECOGNITION PROTEIN"/>
    <property type="match status" value="1"/>
</dbReference>
<dbReference type="PROSITE" id="PS51318">
    <property type="entry name" value="TAT"/>
    <property type="match status" value="1"/>
</dbReference>
<sequence length="198" mass="21700">MGRRDFLKRTAMVLAAVMAFPLTASAKGGTGRRRVKAPPVVKTELAFSEKLIRRRMTSMIIIHHAGGPDRDVGAADIHAWHLANKWAGVGYHFIVRKDGTIEAGRPMDMVGAHCLGANDVSVGICAAGNFETAKPSAAQLQSVANLTAYLCDRYDLEPSRRTIVGHRDLCRTECPGNNLYGRLPAIRQGVRRFFADMR</sequence>